<reference evidence="2 3" key="1">
    <citation type="journal article" date="2024" name="G3 (Bethesda)">
        <title>Genome assembly of Hibiscus sabdariffa L. provides insights into metabolisms of medicinal natural products.</title>
        <authorList>
            <person name="Kim T."/>
        </authorList>
    </citation>
    <scope>NUCLEOTIDE SEQUENCE [LARGE SCALE GENOMIC DNA]</scope>
    <source>
        <strain evidence="2">TK-2024</strain>
        <tissue evidence="2">Old leaves</tissue>
    </source>
</reference>
<proteinExistence type="predicted"/>
<evidence type="ECO:0000313" key="3">
    <source>
        <dbReference type="Proteomes" id="UP001472677"/>
    </source>
</evidence>
<sequence>MGRHRAQAEAERESPGAVREVVDIAAEVTEATVASVPTERGMQPRTDAATSRIKVSVASSMAPCTSVRRRTVTGPRVTCTPRQRVAHRPRKGLSKARSQSREQASWPWQQSTLGAARCATMRAQPRACQDGWANVQP</sequence>
<accession>A0ABR2GCU9</accession>
<comment type="caution">
    <text evidence="2">The sequence shown here is derived from an EMBL/GenBank/DDBJ whole genome shotgun (WGS) entry which is preliminary data.</text>
</comment>
<name>A0ABR2GCU9_9ROSI</name>
<feature type="region of interest" description="Disordered" evidence="1">
    <location>
        <begin position="35"/>
        <end position="54"/>
    </location>
</feature>
<gene>
    <name evidence="2" type="ORF">V6N12_050593</name>
</gene>
<feature type="compositionally biased region" description="Basic residues" evidence="1">
    <location>
        <begin position="84"/>
        <end position="94"/>
    </location>
</feature>
<feature type="region of interest" description="Disordered" evidence="1">
    <location>
        <begin position="81"/>
        <end position="109"/>
    </location>
</feature>
<dbReference type="Proteomes" id="UP001472677">
    <property type="component" value="Unassembled WGS sequence"/>
</dbReference>
<keyword evidence="3" id="KW-1185">Reference proteome</keyword>
<protein>
    <submittedName>
        <fullName evidence="2">Uncharacterized protein</fullName>
    </submittedName>
</protein>
<evidence type="ECO:0000256" key="1">
    <source>
        <dbReference type="SAM" id="MobiDB-lite"/>
    </source>
</evidence>
<dbReference type="EMBL" id="JBBPBM010000001">
    <property type="protein sequence ID" value="KAK8600742.1"/>
    <property type="molecule type" value="Genomic_DNA"/>
</dbReference>
<organism evidence="2 3">
    <name type="scientific">Hibiscus sabdariffa</name>
    <name type="common">roselle</name>
    <dbReference type="NCBI Taxonomy" id="183260"/>
    <lineage>
        <taxon>Eukaryota</taxon>
        <taxon>Viridiplantae</taxon>
        <taxon>Streptophyta</taxon>
        <taxon>Embryophyta</taxon>
        <taxon>Tracheophyta</taxon>
        <taxon>Spermatophyta</taxon>
        <taxon>Magnoliopsida</taxon>
        <taxon>eudicotyledons</taxon>
        <taxon>Gunneridae</taxon>
        <taxon>Pentapetalae</taxon>
        <taxon>rosids</taxon>
        <taxon>malvids</taxon>
        <taxon>Malvales</taxon>
        <taxon>Malvaceae</taxon>
        <taxon>Malvoideae</taxon>
        <taxon>Hibiscus</taxon>
    </lineage>
</organism>
<evidence type="ECO:0000313" key="2">
    <source>
        <dbReference type="EMBL" id="KAK8600742.1"/>
    </source>
</evidence>